<comment type="caution">
    <text evidence="1">The sequence shown here is derived from an EMBL/GenBank/DDBJ whole genome shotgun (WGS) entry which is preliminary data.</text>
</comment>
<sequence length="166" mass="18883">MNAQELAERLMGLFRSKGLKPTHMLDMRQMNSSLLSKLNPKERDLLATAIENLVDRQFVEVSEWMNQTSLVLTQAGYDYAYPLDEEETITRIGQSILRQFEKAQARAGHGLPLRMLDGNLFDKLNPKERGLVPTAIQRLVEEGLMIEREGSLSVLVLTEAGYDKLY</sequence>
<dbReference type="AlphaFoldDB" id="A0A699QG77"/>
<name>A0A699QG77_TANCI</name>
<protein>
    <submittedName>
        <fullName evidence="1">Uncharacterized protein</fullName>
    </submittedName>
</protein>
<reference evidence="1" key="1">
    <citation type="journal article" date="2019" name="Sci. Rep.">
        <title>Draft genome of Tanacetum cinerariifolium, the natural source of mosquito coil.</title>
        <authorList>
            <person name="Yamashiro T."/>
            <person name="Shiraishi A."/>
            <person name="Satake H."/>
            <person name="Nakayama K."/>
        </authorList>
    </citation>
    <scope>NUCLEOTIDE SEQUENCE</scope>
</reference>
<dbReference type="EMBL" id="BKCJ011020731">
    <property type="protein sequence ID" value="GFC68564.1"/>
    <property type="molecule type" value="Genomic_DNA"/>
</dbReference>
<evidence type="ECO:0000313" key="1">
    <source>
        <dbReference type="EMBL" id="GFC68564.1"/>
    </source>
</evidence>
<accession>A0A699QG77</accession>
<organism evidence="1">
    <name type="scientific">Tanacetum cinerariifolium</name>
    <name type="common">Dalmatian daisy</name>
    <name type="synonym">Chrysanthemum cinerariifolium</name>
    <dbReference type="NCBI Taxonomy" id="118510"/>
    <lineage>
        <taxon>Eukaryota</taxon>
        <taxon>Viridiplantae</taxon>
        <taxon>Streptophyta</taxon>
        <taxon>Embryophyta</taxon>
        <taxon>Tracheophyta</taxon>
        <taxon>Spermatophyta</taxon>
        <taxon>Magnoliopsida</taxon>
        <taxon>eudicotyledons</taxon>
        <taxon>Gunneridae</taxon>
        <taxon>Pentapetalae</taxon>
        <taxon>asterids</taxon>
        <taxon>campanulids</taxon>
        <taxon>Asterales</taxon>
        <taxon>Asteraceae</taxon>
        <taxon>Asteroideae</taxon>
        <taxon>Anthemideae</taxon>
        <taxon>Anthemidinae</taxon>
        <taxon>Tanacetum</taxon>
    </lineage>
</organism>
<proteinExistence type="predicted"/>
<gene>
    <name evidence="1" type="ORF">Tci_840534</name>
</gene>